<keyword evidence="3" id="KW-1185">Reference proteome</keyword>
<organism evidence="2 3">
    <name type="scientific">Ditylenchus destructor</name>
    <dbReference type="NCBI Taxonomy" id="166010"/>
    <lineage>
        <taxon>Eukaryota</taxon>
        <taxon>Metazoa</taxon>
        <taxon>Ecdysozoa</taxon>
        <taxon>Nematoda</taxon>
        <taxon>Chromadorea</taxon>
        <taxon>Rhabditida</taxon>
        <taxon>Tylenchina</taxon>
        <taxon>Tylenchomorpha</taxon>
        <taxon>Sphaerularioidea</taxon>
        <taxon>Anguinidae</taxon>
        <taxon>Anguininae</taxon>
        <taxon>Ditylenchus</taxon>
    </lineage>
</organism>
<evidence type="ECO:0000256" key="1">
    <source>
        <dbReference type="SAM" id="MobiDB-lite"/>
    </source>
</evidence>
<protein>
    <submittedName>
        <fullName evidence="2">Uncharacterized protein</fullName>
    </submittedName>
</protein>
<sequence length="167" mass="19235">MENSDFVRPRPGRPMCRLRDSRRYTTDRLRQSSLNSLRKRDSQQALSLVSSKKRCRRSSEKLDRIHVQTMGIGKSAQKEQIPLLLLSSVNENADVEGDYLEMHPPTSLNTNTIAETDHIKNLQVGRRSNGRAWPSWALHSAFTRNFSSSQPYRVDNFVLPAQNPHYK</sequence>
<name>A0AAD4R340_9BILA</name>
<dbReference type="EMBL" id="JAKKPZ010000017">
    <property type="protein sequence ID" value="KAI1712721.1"/>
    <property type="molecule type" value="Genomic_DNA"/>
</dbReference>
<feature type="compositionally biased region" description="Basic and acidic residues" evidence="1">
    <location>
        <begin position="17"/>
        <end position="30"/>
    </location>
</feature>
<dbReference type="Proteomes" id="UP001201812">
    <property type="component" value="Unassembled WGS sequence"/>
</dbReference>
<reference evidence="2" key="1">
    <citation type="submission" date="2022-01" db="EMBL/GenBank/DDBJ databases">
        <title>Genome Sequence Resource for Two Populations of Ditylenchus destructor, the Migratory Endoparasitic Phytonematode.</title>
        <authorList>
            <person name="Zhang H."/>
            <person name="Lin R."/>
            <person name="Xie B."/>
        </authorList>
    </citation>
    <scope>NUCLEOTIDE SEQUENCE</scope>
    <source>
        <strain evidence="2">BazhouSP</strain>
    </source>
</reference>
<evidence type="ECO:0000313" key="2">
    <source>
        <dbReference type="EMBL" id="KAI1712721.1"/>
    </source>
</evidence>
<accession>A0AAD4R340</accession>
<dbReference type="AlphaFoldDB" id="A0AAD4R340"/>
<proteinExistence type="predicted"/>
<gene>
    <name evidence="2" type="ORF">DdX_09345</name>
</gene>
<feature type="region of interest" description="Disordered" evidence="1">
    <location>
        <begin position="1"/>
        <end position="53"/>
    </location>
</feature>
<comment type="caution">
    <text evidence="2">The sequence shown here is derived from an EMBL/GenBank/DDBJ whole genome shotgun (WGS) entry which is preliminary data.</text>
</comment>
<evidence type="ECO:0000313" key="3">
    <source>
        <dbReference type="Proteomes" id="UP001201812"/>
    </source>
</evidence>